<dbReference type="AlphaFoldDB" id="A0A4R3NQJ9"/>
<name>A0A4R3NQJ9_9HYPH</name>
<dbReference type="Pfam" id="PF18906">
    <property type="entry name" value="Phage_tube_2"/>
    <property type="match status" value="1"/>
</dbReference>
<dbReference type="OrthoDB" id="7325655at2"/>
<evidence type="ECO:0000313" key="1">
    <source>
        <dbReference type="EMBL" id="TCT37427.1"/>
    </source>
</evidence>
<keyword evidence="2" id="KW-1185">Reference proteome</keyword>
<accession>A0A4R3NQJ9</accession>
<dbReference type="InterPro" id="IPR044000">
    <property type="entry name" value="Phage_tube_2"/>
</dbReference>
<gene>
    <name evidence="1" type="ORF">EDC90_10184</name>
</gene>
<dbReference type="Proteomes" id="UP000295097">
    <property type="component" value="Unassembled WGS sequence"/>
</dbReference>
<reference evidence="1 2" key="1">
    <citation type="submission" date="2019-03" db="EMBL/GenBank/DDBJ databases">
        <title>Freshwater and sediment microbial communities from various areas in North America, analyzing microbe dynamics in response to fracking.</title>
        <authorList>
            <person name="Lamendella R."/>
        </authorList>
    </citation>
    <scope>NUCLEOTIDE SEQUENCE [LARGE SCALE GENOMIC DNA]</scope>
    <source>
        <strain evidence="1 2">175.2</strain>
    </source>
</reference>
<protein>
    <submittedName>
        <fullName evidence="1">Uncharacterized protein</fullName>
    </submittedName>
</protein>
<organism evidence="1 2">
    <name type="scientific">Martelella mediterranea</name>
    <dbReference type="NCBI Taxonomy" id="293089"/>
    <lineage>
        <taxon>Bacteria</taxon>
        <taxon>Pseudomonadati</taxon>
        <taxon>Pseudomonadota</taxon>
        <taxon>Alphaproteobacteria</taxon>
        <taxon>Hyphomicrobiales</taxon>
        <taxon>Aurantimonadaceae</taxon>
        <taxon>Martelella</taxon>
    </lineage>
</organism>
<sequence>MPASDVRRWQKKAILVKIEDTYATDAAPTAAEGILAANVEMTPMEGQELSRDLMLPYMGNQGVILTGLYARLVFDVEIAGSGTAGTAPKYDALLRACGFAQTITADTSVEYDIVEDGVESASIYFKLDGVQHVMLGVHASVALTLDVTSVPRYRFTCVGLLGTISDDAAMPAVTKAGWMKPVAVTKDNSVMTLHGWTATGDSLSIDLGNELTPRFPFGDEYILISDRSVSGTAVVEARPLSVINWFDIAKSGALGPLSFVHGTTEGNIVEVTAPAVEIGRPTYGQTSNVTTYSLPLAFTPDAGLDDFKITVR</sequence>
<proteinExistence type="predicted"/>
<comment type="caution">
    <text evidence="1">The sequence shown here is derived from an EMBL/GenBank/DDBJ whole genome shotgun (WGS) entry which is preliminary data.</text>
</comment>
<dbReference type="EMBL" id="SMAR01000018">
    <property type="protein sequence ID" value="TCT37427.1"/>
    <property type="molecule type" value="Genomic_DNA"/>
</dbReference>
<evidence type="ECO:0000313" key="2">
    <source>
        <dbReference type="Proteomes" id="UP000295097"/>
    </source>
</evidence>
<dbReference type="RefSeq" id="WP_132311943.1">
    <property type="nucleotide sequence ID" value="NZ_SMAR01000018.1"/>
</dbReference>